<evidence type="ECO:0000256" key="5">
    <source>
        <dbReference type="ARBA" id="ARBA00023172"/>
    </source>
</evidence>
<evidence type="ECO:0000313" key="6">
    <source>
        <dbReference type="EMBL" id="QQP90018.1"/>
    </source>
</evidence>
<proteinExistence type="inferred from homology"/>
<evidence type="ECO:0000313" key="7">
    <source>
        <dbReference type="Proteomes" id="UP000595197"/>
    </source>
</evidence>
<evidence type="ECO:0000256" key="3">
    <source>
        <dbReference type="ARBA" id="ARBA00021840"/>
    </source>
</evidence>
<dbReference type="Pfam" id="PF02646">
    <property type="entry name" value="RmuC"/>
    <property type="match status" value="1"/>
</dbReference>
<gene>
    <name evidence="6" type="primary">rmuC</name>
    <name evidence="6" type="ORF">IGS68_01710</name>
</gene>
<dbReference type="RefSeq" id="WP_201076842.1">
    <property type="nucleotide sequence ID" value="NZ_CP067420.1"/>
</dbReference>
<organism evidence="6 7">
    <name type="scientific">Skermanella cutis</name>
    <dbReference type="NCBI Taxonomy" id="2775420"/>
    <lineage>
        <taxon>Bacteria</taxon>
        <taxon>Pseudomonadati</taxon>
        <taxon>Pseudomonadota</taxon>
        <taxon>Alphaproteobacteria</taxon>
        <taxon>Rhodospirillales</taxon>
        <taxon>Azospirillaceae</taxon>
        <taxon>Skermanella</taxon>
    </lineage>
</organism>
<keyword evidence="5" id="KW-0233">DNA recombination</keyword>
<comment type="similarity">
    <text evidence="2">Belongs to the RmuC family.</text>
</comment>
<keyword evidence="7" id="KW-1185">Reference proteome</keyword>
<reference evidence="6" key="1">
    <citation type="submission" date="2021-02" db="EMBL/GenBank/DDBJ databases">
        <title>Skermanella TT6 skin isolate.</title>
        <authorList>
            <person name="Lee K."/>
            <person name="Ganzorig M."/>
        </authorList>
    </citation>
    <scope>NUCLEOTIDE SEQUENCE</scope>
    <source>
        <strain evidence="6">TT6</strain>
    </source>
</reference>
<dbReference type="PANTHER" id="PTHR30563:SF0">
    <property type="entry name" value="DNA RECOMBINATION PROTEIN RMUC"/>
    <property type="match status" value="1"/>
</dbReference>
<sequence length="467" mass="51314">MPFALDVLSLILGFVFGAGIVLLLRSGGIGQAEAGRLAAEADFALRQNDDLRADLAERDRALSALRGELGRAQTGHAQLQTRLEQERLASAEKIALLERAESKLSDAFKALSAEALRSNNQSFLDLARTTLERFQESARGDLEQRQAAISDLVAPVRHSLEKMDGQIQTLEKERIGAYEGLKQQVLSLLDSQRELRGETANLVRALRSPVARGRWGEIQLKRVVEMAGMVDHCDFFEQQTVTGDQGNKLRPDMVVKLPGNKTIVVDAKAPVEAYLDATGSAEDAGRRDALVRHARHVREHMKQLGGKAYWDQFAASPEFVVLFLPGENFFSAALEHDPGLIEAGIDNGVILATPTTLIALLRAVAYGWRQEHLARNAREISDLGAELYKRLGDLGGHMDRLGSQLGKAVDCYNGAVGTLETRVLVSARRFRDLHVAPNNAELPELQPLDQAPRSLQAQEWRLPAPLP</sequence>
<name>A0ABX7B9M9_9PROT</name>
<dbReference type="EMBL" id="CP067420">
    <property type="protein sequence ID" value="QQP90018.1"/>
    <property type="molecule type" value="Genomic_DNA"/>
</dbReference>
<evidence type="ECO:0000256" key="2">
    <source>
        <dbReference type="ARBA" id="ARBA00009840"/>
    </source>
</evidence>
<dbReference type="Proteomes" id="UP000595197">
    <property type="component" value="Chromosome"/>
</dbReference>
<evidence type="ECO:0000256" key="1">
    <source>
        <dbReference type="ARBA" id="ARBA00003416"/>
    </source>
</evidence>
<accession>A0ABX7B9M9</accession>
<evidence type="ECO:0000256" key="4">
    <source>
        <dbReference type="ARBA" id="ARBA00023054"/>
    </source>
</evidence>
<comment type="function">
    <text evidence="1">Involved in DNA recombination.</text>
</comment>
<dbReference type="PANTHER" id="PTHR30563">
    <property type="entry name" value="DNA RECOMBINATION PROTEIN RMUC"/>
    <property type="match status" value="1"/>
</dbReference>
<protein>
    <recommendedName>
        <fullName evidence="3">DNA recombination protein RmuC homolog</fullName>
    </recommendedName>
</protein>
<keyword evidence="4" id="KW-0175">Coiled coil</keyword>
<dbReference type="InterPro" id="IPR003798">
    <property type="entry name" value="DNA_recombination_RmuC"/>
</dbReference>